<name>A4X529_SALTO</name>
<evidence type="ECO:0000313" key="2">
    <source>
        <dbReference type="Proteomes" id="UP000000235"/>
    </source>
</evidence>
<dbReference type="EMBL" id="CP000667">
    <property type="protein sequence ID" value="ABP53979.1"/>
    <property type="molecule type" value="Genomic_DNA"/>
</dbReference>
<evidence type="ECO:0000313" key="1">
    <source>
        <dbReference type="EMBL" id="ABP53979.1"/>
    </source>
</evidence>
<protein>
    <submittedName>
        <fullName evidence="1">Uncharacterized protein</fullName>
    </submittedName>
</protein>
<dbReference type="PATRIC" id="fig|369723.5.peg.1544"/>
<sequence>MTKLGDLIRALADADWDHVDALVDELDRANWEDGLQVVGAAFAVAVNRRFGPGTTPADVARYVSSARANYHDGSALPALEMEGLIRAAIGEPELADNIPPAVALGVEVFILGQLLQDAHLMPEQLDEFIAEAERTAAEYR</sequence>
<dbReference type="STRING" id="369723.Strop_1513"/>
<dbReference type="eggNOG" id="ENOG5030TUD">
    <property type="taxonomic scope" value="Bacteria"/>
</dbReference>
<dbReference type="HOGENOM" id="CLU_1833808_0_0_11"/>
<dbReference type="RefSeq" id="WP_011905411.1">
    <property type="nucleotide sequence ID" value="NC_009380.1"/>
</dbReference>
<dbReference type="AlphaFoldDB" id="A4X529"/>
<proteinExistence type="predicted"/>
<accession>A4X529</accession>
<gene>
    <name evidence="1" type="ordered locus">Strop_1513</name>
</gene>
<organism evidence="1 2">
    <name type="scientific">Salinispora tropica (strain ATCC BAA-916 / DSM 44818 / JCM 13857 / NBRC 105044 / CNB-440)</name>
    <dbReference type="NCBI Taxonomy" id="369723"/>
    <lineage>
        <taxon>Bacteria</taxon>
        <taxon>Bacillati</taxon>
        <taxon>Actinomycetota</taxon>
        <taxon>Actinomycetes</taxon>
        <taxon>Micromonosporales</taxon>
        <taxon>Micromonosporaceae</taxon>
        <taxon>Salinispora</taxon>
    </lineage>
</organism>
<dbReference type="Proteomes" id="UP000000235">
    <property type="component" value="Chromosome"/>
</dbReference>
<keyword evidence="2" id="KW-1185">Reference proteome</keyword>
<reference evidence="2" key="1">
    <citation type="journal article" date="2007" name="Proc. Natl. Acad. Sci. U.S.A.">
        <title>Genome sequencing reveals complex secondary metabolome in the marine actinomycete Salinispora tropica.</title>
        <authorList>
            <person name="Udwary D.W."/>
            <person name="Zeigler L."/>
            <person name="Asolkar R.N."/>
            <person name="Singan V."/>
            <person name="Lapidus A."/>
            <person name="Fenical W."/>
            <person name="Jensen P.R."/>
            <person name="Moore B.S."/>
        </authorList>
    </citation>
    <scope>NUCLEOTIDE SEQUENCE [LARGE SCALE GENOMIC DNA]</scope>
    <source>
        <strain evidence="2">ATCC BAA-916 / DSM 44818 / CNB-440</strain>
    </source>
</reference>
<dbReference type="KEGG" id="stp:Strop_1513"/>